<keyword evidence="5" id="KW-0805">Transcription regulation</keyword>
<organism evidence="10 11">
    <name type="scientific">Cohnella faecalis</name>
    <dbReference type="NCBI Taxonomy" id="2315694"/>
    <lineage>
        <taxon>Bacteria</taxon>
        <taxon>Bacillati</taxon>
        <taxon>Bacillota</taxon>
        <taxon>Bacilli</taxon>
        <taxon>Bacillales</taxon>
        <taxon>Paenibacillaceae</taxon>
        <taxon>Cohnella</taxon>
    </lineage>
</organism>
<evidence type="ECO:0000256" key="3">
    <source>
        <dbReference type="ARBA" id="ARBA00022448"/>
    </source>
</evidence>
<dbReference type="Pfam" id="PF01497">
    <property type="entry name" value="Peripla_BP_2"/>
    <property type="match status" value="1"/>
</dbReference>
<evidence type="ECO:0000256" key="4">
    <source>
        <dbReference type="ARBA" id="ARBA00022729"/>
    </source>
</evidence>
<dbReference type="AlphaFoldDB" id="A0A398CHU1"/>
<evidence type="ECO:0000256" key="1">
    <source>
        <dbReference type="ARBA" id="ARBA00004196"/>
    </source>
</evidence>
<dbReference type="GO" id="GO:0043565">
    <property type="term" value="F:sequence-specific DNA binding"/>
    <property type="evidence" value="ECO:0007669"/>
    <property type="project" value="InterPro"/>
</dbReference>
<dbReference type="Pfam" id="PF02311">
    <property type="entry name" value="AraC_binding"/>
    <property type="match status" value="1"/>
</dbReference>
<dbReference type="InterPro" id="IPR002491">
    <property type="entry name" value="ABC_transptr_periplasmic_BD"/>
</dbReference>
<evidence type="ECO:0000256" key="5">
    <source>
        <dbReference type="ARBA" id="ARBA00023015"/>
    </source>
</evidence>
<reference evidence="10 11" key="1">
    <citation type="submission" date="2018-09" db="EMBL/GenBank/DDBJ databases">
        <title>Cohnella cavernae sp. nov., isolated from a karst cave.</title>
        <authorList>
            <person name="Zhu H."/>
        </authorList>
    </citation>
    <scope>NUCLEOTIDE SEQUENCE [LARGE SCALE GENOMIC DNA]</scope>
    <source>
        <strain evidence="10 11">K2E09-144</strain>
    </source>
</reference>
<keyword evidence="6" id="KW-0238">DNA-binding</keyword>
<keyword evidence="3" id="KW-0813">Transport</keyword>
<evidence type="ECO:0000256" key="7">
    <source>
        <dbReference type="ARBA" id="ARBA00023163"/>
    </source>
</evidence>
<evidence type="ECO:0000259" key="9">
    <source>
        <dbReference type="PROSITE" id="PS50983"/>
    </source>
</evidence>
<dbReference type="InterPro" id="IPR009057">
    <property type="entry name" value="Homeodomain-like_sf"/>
</dbReference>
<dbReference type="OrthoDB" id="2461801at2"/>
<evidence type="ECO:0000256" key="2">
    <source>
        <dbReference type="ARBA" id="ARBA00008814"/>
    </source>
</evidence>
<dbReference type="InterPro" id="IPR037923">
    <property type="entry name" value="HTH-like"/>
</dbReference>
<evidence type="ECO:0000313" key="11">
    <source>
        <dbReference type="Proteomes" id="UP000266340"/>
    </source>
</evidence>
<dbReference type="InterPro" id="IPR018060">
    <property type="entry name" value="HTH_AraC"/>
</dbReference>
<feature type="domain" description="HTH araC/xylS-type" evidence="8">
    <location>
        <begin position="178"/>
        <end position="276"/>
    </location>
</feature>
<gene>
    <name evidence="10" type="ORF">D3H35_29015</name>
</gene>
<dbReference type="InterPro" id="IPR003313">
    <property type="entry name" value="AraC-bd"/>
</dbReference>
<accession>A0A398CHU1</accession>
<name>A0A398CHU1_9BACL</name>
<dbReference type="PANTHER" id="PTHR30532:SF21">
    <property type="entry name" value="SIDEROPHORE-BINDING LIPOPROTEIN YFIY-RELATED"/>
    <property type="match status" value="1"/>
</dbReference>
<feature type="domain" description="Fe/B12 periplasmic-binding" evidence="9">
    <location>
        <begin position="280"/>
        <end position="541"/>
    </location>
</feature>
<evidence type="ECO:0000256" key="6">
    <source>
        <dbReference type="ARBA" id="ARBA00023125"/>
    </source>
</evidence>
<comment type="similarity">
    <text evidence="2">Belongs to the bacterial solute-binding protein 8 family.</text>
</comment>
<sequence length="541" mass="61838">MSRKPYLFQPEPVFRLMELEHVSSKPHEETIRQFVGDYIVLIVIGGSGALVIDGRPVALNRGKLMLLVPAMLIEIRSNPANPLRYYRIAFQALRETGRRNKTLTFAALDDSLQFPVGGELPDSLYNEALRVARLLHDSVQYERGRNHHEVYGLFHRLLALISDSGQAGGRGEAEEALRSTISYIETHYQEEVTRDTLAGIAGMSPWHYSRKFKELTGQSPSEKLESVRIGKAKEHLLRLDCSIPEVAQKVGYRDESYFRNKFKASTGYSPTMFVARRREKIAALSYHYASHLLTLNVVPFATYVEQSRESHRKEYHESIVCHLKRSKTLNAGVWEANLQALARAKPEVILCDELMDEQVRTCLEKIAPIVSIPWLELDWRSHFEEIAAFLGKRRESSRWLSVYERKAEQLRKQLRSKLGRGSVAVLHIMAGQLFVYGARNGGSVLYEDLQMSPVCDTSAIQVCKQITEEELLLYDGDRIFMAIDADEASRQCWDRIRRNDVWASLQAVREGRVHFVKEFPWLEYSPYAHSIVLDEAAGLLV</sequence>
<dbReference type="PANTHER" id="PTHR30532">
    <property type="entry name" value="IRON III DICITRATE-BINDING PERIPLASMIC PROTEIN"/>
    <property type="match status" value="1"/>
</dbReference>
<dbReference type="PROSITE" id="PS50983">
    <property type="entry name" value="FE_B12_PBP"/>
    <property type="match status" value="1"/>
</dbReference>
<dbReference type="GO" id="GO:0003700">
    <property type="term" value="F:DNA-binding transcription factor activity"/>
    <property type="evidence" value="ECO:0007669"/>
    <property type="project" value="InterPro"/>
</dbReference>
<evidence type="ECO:0000259" key="8">
    <source>
        <dbReference type="PROSITE" id="PS01124"/>
    </source>
</evidence>
<dbReference type="EMBL" id="QXJM01000056">
    <property type="protein sequence ID" value="RIE00448.1"/>
    <property type="molecule type" value="Genomic_DNA"/>
</dbReference>
<proteinExistence type="inferred from homology"/>
<dbReference type="InterPro" id="IPR051313">
    <property type="entry name" value="Bact_iron-sidero_bind"/>
</dbReference>
<comment type="subcellular location">
    <subcellularLocation>
        <location evidence="1">Cell envelope</location>
    </subcellularLocation>
</comment>
<dbReference type="GO" id="GO:1901678">
    <property type="term" value="P:iron coordination entity transport"/>
    <property type="evidence" value="ECO:0007669"/>
    <property type="project" value="UniProtKB-ARBA"/>
</dbReference>
<dbReference type="SMART" id="SM00342">
    <property type="entry name" value="HTH_ARAC"/>
    <property type="match status" value="1"/>
</dbReference>
<keyword evidence="4" id="KW-0732">Signal</keyword>
<dbReference type="PROSITE" id="PS00041">
    <property type="entry name" value="HTH_ARAC_FAMILY_1"/>
    <property type="match status" value="1"/>
</dbReference>
<dbReference type="RefSeq" id="WP_119152567.1">
    <property type="nucleotide sequence ID" value="NZ_JBHSOV010000044.1"/>
</dbReference>
<dbReference type="SUPFAM" id="SSF53807">
    <property type="entry name" value="Helical backbone' metal receptor"/>
    <property type="match status" value="1"/>
</dbReference>
<keyword evidence="11" id="KW-1185">Reference proteome</keyword>
<dbReference type="Pfam" id="PF12833">
    <property type="entry name" value="HTH_18"/>
    <property type="match status" value="1"/>
</dbReference>
<dbReference type="Proteomes" id="UP000266340">
    <property type="component" value="Unassembled WGS sequence"/>
</dbReference>
<keyword evidence="7" id="KW-0804">Transcription</keyword>
<evidence type="ECO:0000313" key="10">
    <source>
        <dbReference type="EMBL" id="RIE00448.1"/>
    </source>
</evidence>
<dbReference type="PROSITE" id="PS01124">
    <property type="entry name" value="HTH_ARAC_FAMILY_2"/>
    <property type="match status" value="1"/>
</dbReference>
<dbReference type="Gene3D" id="1.10.10.60">
    <property type="entry name" value="Homeodomain-like"/>
    <property type="match status" value="2"/>
</dbReference>
<dbReference type="SUPFAM" id="SSF46689">
    <property type="entry name" value="Homeodomain-like"/>
    <property type="match status" value="2"/>
</dbReference>
<dbReference type="SUPFAM" id="SSF51215">
    <property type="entry name" value="Regulatory protein AraC"/>
    <property type="match status" value="1"/>
</dbReference>
<dbReference type="InterPro" id="IPR018062">
    <property type="entry name" value="HTH_AraC-typ_CS"/>
</dbReference>
<dbReference type="GO" id="GO:0030288">
    <property type="term" value="C:outer membrane-bounded periplasmic space"/>
    <property type="evidence" value="ECO:0007669"/>
    <property type="project" value="TreeGrafter"/>
</dbReference>
<dbReference type="Gene3D" id="3.40.50.1980">
    <property type="entry name" value="Nitrogenase molybdenum iron protein domain"/>
    <property type="match status" value="2"/>
</dbReference>
<protein>
    <submittedName>
        <fullName evidence="10">Helix-turn-helix domain-containing protein</fullName>
    </submittedName>
</protein>
<comment type="caution">
    <text evidence="10">The sequence shown here is derived from an EMBL/GenBank/DDBJ whole genome shotgun (WGS) entry which is preliminary data.</text>
</comment>